<dbReference type="Pfam" id="PF12866">
    <property type="entry name" value="DUF3823"/>
    <property type="match status" value="1"/>
</dbReference>
<name>A0ABP9BQJ4_9SPHI</name>
<sequence length="230" mass="26124">MKSSLTFNILILCGLLSTSCQKDNLDRPDATFYGELRDRKTGELIPQEVSDGSRVYYIEQGWENPPVQNTVIKSDGTFKNGLMFSGNYKIILDRGNYVPLDTLDMNIHSGENFQVFEVNPYLRILEPEIVKKDRTIIATFKLEQVTSNQVYRISLFAHSHIDVSNKLNVVNKTIELNRSISDGEQFQLSINLDEYSSTLVAGNSYYFRIGAQSHGNETKYNYAASVKIDL</sequence>
<evidence type="ECO:0000259" key="2">
    <source>
        <dbReference type="Pfam" id="PF18003"/>
    </source>
</evidence>
<dbReference type="EMBL" id="BAABIQ010000040">
    <property type="protein sequence ID" value="GAA4798842.1"/>
    <property type="molecule type" value="Genomic_DNA"/>
</dbReference>
<reference evidence="4" key="1">
    <citation type="journal article" date="2019" name="Int. J. Syst. Evol. Microbiol.">
        <title>The Global Catalogue of Microorganisms (GCM) 10K type strain sequencing project: providing services to taxonomists for standard genome sequencing and annotation.</title>
        <authorList>
            <consortium name="The Broad Institute Genomics Platform"/>
            <consortium name="The Broad Institute Genome Sequencing Center for Infectious Disease"/>
            <person name="Wu L."/>
            <person name="Ma J."/>
        </authorList>
    </citation>
    <scope>NUCLEOTIDE SEQUENCE [LARGE SCALE GENOMIC DNA]</scope>
    <source>
        <strain evidence="4">JCM 18200</strain>
    </source>
</reference>
<dbReference type="InterPro" id="IPR041186">
    <property type="entry name" value="DUF3823_C"/>
</dbReference>
<dbReference type="RefSeq" id="WP_345232580.1">
    <property type="nucleotide sequence ID" value="NZ_BAABIQ010000040.1"/>
</dbReference>
<protein>
    <submittedName>
        <fullName evidence="3">DUF3823 domain-containing protein</fullName>
    </submittedName>
</protein>
<feature type="domain" description="DUF3823" evidence="2">
    <location>
        <begin position="123"/>
        <end position="227"/>
    </location>
</feature>
<dbReference type="Gene3D" id="2.60.40.1120">
    <property type="entry name" value="Carboxypeptidase-like, regulatory domain"/>
    <property type="match status" value="1"/>
</dbReference>
<dbReference type="InterPro" id="IPR024278">
    <property type="entry name" value="DUF3823_N"/>
</dbReference>
<organism evidence="3 4">
    <name type="scientific">Olivibacter ginsenosidimutans</name>
    <dbReference type="NCBI Taxonomy" id="1176537"/>
    <lineage>
        <taxon>Bacteria</taxon>
        <taxon>Pseudomonadati</taxon>
        <taxon>Bacteroidota</taxon>
        <taxon>Sphingobacteriia</taxon>
        <taxon>Sphingobacteriales</taxon>
        <taxon>Sphingobacteriaceae</taxon>
        <taxon>Olivibacter</taxon>
    </lineage>
</organism>
<comment type="caution">
    <text evidence="3">The sequence shown here is derived from an EMBL/GenBank/DDBJ whole genome shotgun (WGS) entry which is preliminary data.</text>
</comment>
<dbReference type="Proteomes" id="UP001501411">
    <property type="component" value="Unassembled WGS sequence"/>
</dbReference>
<evidence type="ECO:0000259" key="1">
    <source>
        <dbReference type="Pfam" id="PF12866"/>
    </source>
</evidence>
<keyword evidence="4" id="KW-1185">Reference proteome</keyword>
<proteinExistence type="predicted"/>
<dbReference type="Pfam" id="PF18003">
    <property type="entry name" value="DUF3823_C"/>
    <property type="match status" value="1"/>
</dbReference>
<accession>A0ABP9BQJ4</accession>
<dbReference type="Gene3D" id="2.60.40.2060">
    <property type="match status" value="1"/>
</dbReference>
<evidence type="ECO:0000313" key="4">
    <source>
        <dbReference type="Proteomes" id="UP001501411"/>
    </source>
</evidence>
<feature type="domain" description="DUF3823" evidence="1">
    <location>
        <begin position="31"/>
        <end position="119"/>
    </location>
</feature>
<evidence type="ECO:0000313" key="3">
    <source>
        <dbReference type="EMBL" id="GAA4798842.1"/>
    </source>
</evidence>
<gene>
    <name evidence="3" type="ORF">GCM10023231_29500</name>
</gene>
<dbReference type="PROSITE" id="PS51257">
    <property type="entry name" value="PROKAR_LIPOPROTEIN"/>
    <property type="match status" value="1"/>
</dbReference>